<reference evidence="3 4" key="1">
    <citation type="journal article" date="2012" name="J. Bacteriol.">
        <title>Genome sequence of Lactobacillus mucosae LM1, isolated from piglet feces.</title>
        <authorList>
            <person name="Lee J.H."/>
            <person name="Valeriano V.D."/>
            <person name="Shin Y.R."/>
            <person name="Chae J.P."/>
            <person name="Kim G.B."/>
            <person name="Ham J.S."/>
            <person name="Chun J."/>
            <person name="Kang D.K."/>
        </authorList>
    </citation>
    <scope>NUCLEOTIDE SEQUENCE [LARGE SCALE GENOMIC DNA]</scope>
    <source>
        <strain evidence="3 4">LM1</strain>
    </source>
</reference>
<dbReference type="AlphaFoldDB" id="A0A0D4CIP7"/>
<evidence type="ECO:0008006" key="5">
    <source>
        <dbReference type="Google" id="ProtNLM"/>
    </source>
</evidence>
<gene>
    <name evidence="3" type="ORF">LBLM1_00635</name>
</gene>
<dbReference type="KEGG" id="lmu:LBLM1_00635"/>
<dbReference type="InterPro" id="IPR016772">
    <property type="entry name" value="UCP020408"/>
</dbReference>
<sequence>MMVYDYRHELIELLNHTASDPESLLQTQRSLTIIVDLLNQLQPVKEPTSTEKQSAKPGYQIRRNVTAPKISLGQLINQTAAPTPKPHETPAKPQSNKQPERSTAKAAANQAYLRDIPVTAKNEASTEPAAAPELSEVELLARDNCYPVHRLLSGAEINHRFYSESILHKLPFPINDGDVVQLDRQRLIHGKLPVINRVTNDHLAISTTPTKVIEYATLEPVAGSDVLQIKKTLKGNSILDESHANTIVIDPYKYASRNLKPGMIIDFAYYDHGNGMRDAKAGEIRWIHSEHEFDTTKSPRKLQQQKKVKKTRHEYSDKLDYDLNQKRVLVVTGARDRVQDLKAVVAKHHGVFYSLDASMEENVSSSKIKRAVKDADLIIICIDRIHHRISQLTTHHAKRNDRPFAIAATTSNTAVERAIFRALNGNNAYESSGQDMAKYVSAD</sequence>
<evidence type="ECO:0000313" key="4">
    <source>
        <dbReference type="Proteomes" id="UP000003645"/>
    </source>
</evidence>
<proteinExistence type="inferred from homology"/>
<dbReference type="HOGENOM" id="CLU_668670_0_0_9"/>
<dbReference type="Pfam" id="PF10087">
    <property type="entry name" value="DUF2325"/>
    <property type="match status" value="1"/>
</dbReference>
<protein>
    <recommendedName>
        <fullName evidence="5">DUF2325 domain-containing protein</fullName>
    </recommendedName>
</protein>
<name>A0A0D4CIP7_LIMMU</name>
<dbReference type="STRING" id="1130798.LBLM1_00635"/>
<evidence type="ECO:0000256" key="2">
    <source>
        <dbReference type="SAM" id="MobiDB-lite"/>
    </source>
</evidence>
<comment type="similarity">
    <text evidence="1">Belongs to the UPF0751 family.</text>
</comment>
<feature type="region of interest" description="Disordered" evidence="2">
    <location>
        <begin position="80"/>
        <end position="108"/>
    </location>
</feature>
<dbReference type="OrthoDB" id="2327081at2"/>
<dbReference type="EMBL" id="CP011013">
    <property type="protein sequence ID" value="AJT49756.1"/>
    <property type="molecule type" value="Genomic_DNA"/>
</dbReference>
<evidence type="ECO:0000256" key="1">
    <source>
        <dbReference type="ARBA" id="ARBA00007189"/>
    </source>
</evidence>
<organism evidence="3 4">
    <name type="scientific">Limosilactobacillus mucosae LM1</name>
    <dbReference type="NCBI Taxonomy" id="1130798"/>
    <lineage>
        <taxon>Bacteria</taxon>
        <taxon>Bacillati</taxon>
        <taxon>Bacillota</taxon>
        <taxon>Bacilli</taxon>
        <taxon>Lactobacillales</taxon>
        <taxon>Lactobacillaceae</taxon>
        <taxon>Limosilactobacillus</taxon>
    </lineage>
</organism>
<dbReference type="Proteomes" id="UP000003645">
    <property type="component" value="Chromosome"/>
</dbReference>
<dbReference type="RefSeq" id="WP_039946130.1">
    <property type="nucleotide sequence ID" value="NZ_CP011013.1"/>
</dbReference>
<accession>A0A0D4CIP7</accession>
<evidence type="ECO:0000313" key="3">
    <source>
        <dbReference type="EMBL" id="AJT49756.1"/>
    </source>
</evidence>
<keyword evidence="4" id="KW-1185">Reference proteome</keyword>